<feature type="transmembrane region" description="Helical" evidence="5">
    <location>
        <begin position="45"/>
        <end position="68"/>
    </location>
</feature>
<dbReference type="InterPro" id="IPR032808">
    <property type="entry name" value="DoxX"/>
</dbReference>
<proteinExistence type="predicted"/>
<evidence type="ECO:0000256" key="4">
    <source>
        <dbReference type="ARBA" id="ARBA00023136"/>
    </source>
</evidence>
<protein>
    <submittedName>
        <fullName evidence="6">DoxX-like protein</fullName>
    </submittedName>
</protein>
<dbReference type="AlphaFoldDB" id="A0A2M9CVU8"/>
<comment type="subcellular location">
    <subcellularLocation>
        <location evidence="1">Membrane</location>
        <topology evidence="1">Multi-pass membrane protein</topology>
    </subcellularLocation>
</comment>
<dbReference type="Proteomes" id="UP000230000">
    <property type="component" value="Unassembled WGS sequence"/>
</dbReference>
<keyword evidence="3 5" id="KW-1133">Transmembrane helix</keyword>
<evidence type="ECO:0000313" key="7">
    <source>
        <dbReference type="Proteomes" id="UP000230000"/>
    </source>
</evidence>
<feature type="transmembrane region" description="Helical" evidence="5">
    <location>
        <begin position="12"/>
        <end position="33"/>
    </location>
</feature>
<dbReference type="RefSeq" id="WP_100314555.1">
    <property type="nucleotide sequence ID" value="NZ_PGFG01000001.1"/>
</dbReference>
<evidence type="ECO:0000256" key="3">
    <source>
        <dbReference type="ARBA" id="ARBA00022989"/>
    </source>
</evidence>
<dbReference type="Pfam" id="PF13564">
    <property type="entry name" value="DoxX_2"/>
    <property type="match status" value="1"/>
</dbReference>
<dbReference type="OrthoDB" id="7960583at2"/>
<reference evidence="6 7" key="1">
    <citation type="submission" date="2017-11" db="EMBL/GenBank/DDBJ databases">
        <title>Genomic Encyclopedia of Archaeal and Bacterial Type Strains, Phase II (KMG-II): From Individual Species to Whole Genera.</title>
        <authorList>
            <person name="Goeker M."/>
        </authorList>
    </citation>
    <scope>NUCLEOTIDE SEQUENCE [LARGE SCALE GENOMIC DNA]</scope>
    <source>
        <strain evidence="6 7">DSM 27268</strain>
    </source>
</reference>
<feature type="transmembrane region" description="Helical" evidence="5">
    <location>
        <begin position="100"/>
        <end position="119"/>
    </location>
</feature>
<feature type="transmembrane region" description="Helical" evidence="5">
    <location>
        <begin position="77"/>
        <end position="94"/>
    </location>
</feature>
<dbReference type="EMBL" id="PGFG01000001">
    <property type="protein sequence ID" value="PJJ76023.1"/>
    <property type="molecule type" value="Genomic_DNA"/>
</dbReference>
<keyword evidence="4 5" id="KW-0472">Membrane</keyword>
<evidence type="ECO:0000256" key="5">
    <source>
        <dbReference type="SAM" id="Phobius"/>
    </source>
</evidence>
<accession>A0A2M9CVU8</accession>
<comment type="caution">
    <text evidence="6">The sequence shown here is derived from an EMBL/GenBank/DDBJ whole genome shotgun (WGS) entry which is preliminary data.</text>
</comment>
<organism evidence="6 7">
    <name type="scientific">Thermoflavifilum aggregans</name>
    <dbReference type="NCBI Taxonomy" id="454188"/>
    <lineage>
        <taxon>Bacteria</taxon>
        <taxon>Pseudomonadati</taxon>
        <taxon>Bacteroidota</taxon>
        <taxon>Chitinophagia</taxon>
        <taxon>Chitinophagales</taxon>
        <taxon>Chitinophagaceae</taxon>
        <taxon>Thermoflavifilum</taxon>
    </lineage>
</organism>
<sequence>MKIASNRNHKIIFWISTCLFGAFMLTSAIPNIFKTKEWVDIFHSLGYPLYMLPFIGLAKLLGVVALLIPGFPRLKEWAYAGFFFDLTGAVYSGISTGGFHPQMLIMLVPFVLGTISYIYHHKIIQESIASNAPHNHRRITITTL</sequence>
<dbReference type="GO" id="GO:0016020">
    <property type="term" value="C:membrane"/>
    <property type="evidence" value="ECO:0007669"/>
    <property type="project" value="UniProtKB-SubCell"/>
</dbReference>
<evidence type="ECO:0000313" key="6">
    <source>
        <dbReference type="EMBL" id="PJJ76023.1"/>
    </source>
</evidence>
<evidence type="ECO:0000256" key="1">
    <source>
        <dbReference type="ARBA" id="ARBA00004141"/>
    </source>
</evidence>
<name>A0A2M9CVU8_9BACT</name>
<gene>
    <name evidence="6" type="ORF">BXY57_1618</name>
</gene>
<keyword evidence="2 5" id="KW-0812">Transmembrane</keyword>
<evidence type="ECO:0000256" key="2">
    <source>
        <dbReference type="ARBA" id="ARBA00022692"/>
    </source>
</evidence>
<keyword evidence="7" id="KW-1185">Reference proteome</keyword>